<organism evidence="1 2">
    <name type="scientific">Dallia pectoralis</name>
    <name type="common">Alaska blackfish</name>
    <dbReference type="NCBI Taxonomy" id="75939"/>
    <lineage>
        <taxon>Eukaryota</taxon>
        <taxon>Metazoa</taxon>
        <taxon>Chordata</taxon>
        <taxon>Craniata</taxon>
        <taxon>Vertebrata</taxon>
        <taxon>Euteleostomi</taxon>
        <taxon>Actinopterygii</taxon>
        <taxon>Neopterygii</taxon>
        <taxon>Teleostei</taxon>
        <taxon>Protacanthopterygii</taxon>
        <taxon>Esociformes</taxon>
        <taxon>Umbridae</taxon>
        <taxon>Dallia</taxon>
    </lineage>
</organism>
<reference evidence="1" key="1">
    <citation type="submission" date="2021-05" db="EMBL/GenBank/DDBJ databases">
        <authorList>
            <person name="Pan Q."/>
            <person name="Jouanno E."/>
            <person name="Zahm M."/>
            <person name="Klopp C."/>
            <person name="Cabau C."/>
            <person name="Louis A."/>
            <person name="Berthelot C."/>
            <person name="Parey E."/>
            <person name="Roest Crollius H."/>
            <person name="Montfort J."/>
            <person name="Robinson-Rechavi M."/>
            <person name="Bouchez O."/>
            <person name="Lampietro C."/>
            <person name="Lopez Roques C."/>
            <person name="Donnadieu C."/>
            <person name="Postlethwait J."/>
            <person name="Bobe J."/>
            <person name="Dillon D."/>
            <person name="Chandos A."/>
            <person name="von Hippel F."/>
            <person name="Guiguen Y."/>
        </authorList>
    </citation>
    <scope>NUCLEOTIDE SEQUENCE</scope>
    <source>
        <strain evidence="1">YG-Jan2019</strain>
    </source>
</reference>
<proteinExistence type="predicted"/>
<sequence length="188" mass="21659">MFVYIKHADNEQFLANTNCPVFLLLQYMRTKMGLPDEELVDLCDDNWDLKLLFQQPRECARELLPPRSTLTICIVNRNPEDGAYVSISPLVTNPDPALLESMQTQTGSLESARLRQLRAQEERRAIEMLLKFQHTQTARNRGLAVQMDVSDDEPSNRQAGCKRSKKKISKNSHIKRETLIKWAPTEFV</sequence>
<keyword evidence="2" id="KW-1185">Reference proteome</keyword>
<dbReference type="EMBL" id="CM055729">
    <property type="protein sequence ID" value="KAJ8015654.1"/>
    <property type="molecule type" value="Genomic_DNA"/>
</dbReference>
<gene>
    <name evidence="1" type="ORF">DPEC_G00028360</name>
</gene>
<comment type="caution">
    <text evidence="1">The sequence shown here is derived from an EMBL/GenBank/DDBJ whole genome shotgun (WGS) entry which is preliminary data.</text>
</comment>
<accession>A0ACC2HI19</accession>
<name>A0ACC2HI19_DALPE</name>
<protein>
    <submittedName>
        <fullName evidence="1">Uncharacterized protein</fullName>
    </submittedName>
</protein>
<dbReference type="Proteomes" id="UP001157502">
    <property type="component" value="Chromosome 2"/>
</dbReference>
<evidence type="ECO:0000313" key="1">
    <source>
        <dbReference type="EMBL" id="KAJ8015654.1"/>
    </source>
</evidence>
<evidence type="ECO:0000313" key="2">
    <source>
        <dbReference type="Proteomes" id="UP001157502"/>
    </source>
</evidence>